<dbReference type="Gene3D" id="3.40.50.970">
    <property type="match status" value="1"/>
</dbReference>
<dbReference type="EMBL" id="JBIYDN010000012">
    <property type="protein sequence ID" value="MFK4443988.1"/>
    <property type="molecule type" value="Genomic_DNA"/>
</dbReference>
<organism evidence="1 2">
    <name type="scientific">Caballeronia udeis</name>
    <dbReference type="NCBI Taxonomy" id="1232866"/>
    <lineage>
        <taxon>Bacteria</taxon>
        <taxon>Pseudomonadati</taxon>
        <taxon>Pseudomonadota</taxon>
        <taxon>Betaproteobacteria</taxon>
        <taxon>Burkholderiales</taxon>
        <taxon>Burkholderiaceae</taxon>
        <taxon>Caballeronia</taxon>
    </lineage>
</organism>
<proteinExistence type="predicted"/>
<dbReference type="Proteomes" id="UP001620514">
    <property type="component" value="Unassembled WGS sequence"/>
</dbReference>
<comment type="caution">
    <text evidence="1">The sequence shown here is derived from an EMBL/GenBank/DDBJ whole genome shotgun (WGS) entry which is preliminary data.</text>
</comment>
<reference evidence="1 2" key="1">
    <citation type="submission" date="2024-11" db="EMBL/GenBank/DDBJ databases">
        <title>Using genomics to understand microbial adaptation to soil warming.</title>
        <authorList>
            <person name="Deangelis K.M. PhD."/>
        </authorList>
    </citation>
    <scope>NUCLEOTIDE SEQUENCE [LARGE SCALE GENOMIC DNA]</scope>
    <source>
        <strain evidence="1 2">GAS97</strain>
    </source>
</reference>
<protein>
    <submittedName>
        <fullName evidence="1">Thiamine pyrophosphate-dependent acetolactate synthase large subunit-like protein</fullName>
    </submittedName>
</protein>
<name>A0ABW8MJY5_9BURK</name>
<accession>A0ABW8MJY5</accession>
<gene>
    <name evidence="1" type="ORF">ABH943_004010</name>
</gene>
<sequence>MEQSKDSPDALRRACARPALALIDVVTDKPEIALPSKIQWTRAKGFGLYMPHAVSNSCADEAVELANTRFR</sequence>
<evidence type="ECO:0000313" key="1">
    <source>
        <dbReference type="EMBL" id="MFK4443988.1"/>
    </source>
</evidence>
<keyword evidence="2" id="KW-1185">Reference proteome</keyword>
<evidence type="ECO:0000313" key="2">
    <source>
        <dbReference type="Proteomes" id="UP001620514"/>
    </source>
</evidence>